<dbReference type="Proteomes" id="UP001175001">
    <property type="component" value="Unassembled WGS sequence"/>
</dbReference>
<dbReference type="AlphaFoldDB" id="A0AA40D360"/>
<dbReference type="Gene3D" id="3.80.10.10">
    <property type="entry name" value="Ribonuclease Inhibitor"/>
    <property type="match status" value="1"/>
</dbReference>
<feature type="domain" description="F-box" evidence="2">
    <location>
        <begin position="3"/>
        <end position="49"/>
    </location>
</feature>
<sequence>MAITNLSALPTELIHLVTSSLSFTDVLSLRLATRSLSAKTSSDRRFEQRFATRTSDLSTKSLKTLAAIAAHPTFGTLVREVTLVTSFLDTTTLRSTIYTRKKPPADSPVRVPFSDWDEVGPEELAAARRMLGVYEALQTDRARASAEGQDLALLVAVFERLGALETLKLEASVFKSHGEPRGEEQRLHVLRAFNYLPTPSLLLPSSSSAAASSNAGGEERNGRSQLRHGEASGRQQNRRKKTQRRQIWEMASHDFSITLRAMAQSGIAINNMLVFGKEWGCSILSAEVGALLAGSAMFEVEGIRAAMSRLKYLSISVTQGSLQMFGGDLERTTVERDGIVGNEILEGFADLLATCSSLEELDMRNVWMCNDLGLKRNCTDPRFFGGIATKAVVPKLRSLTLRGWTVRAEDVLHLLRKCNDLEELELREVRLWDGQWSQVFRMLGERTRQLKQVTLYRCFEKQLIRITRPAGAVIKSDSLGNRFTETFRLSGEEVRDGVDYCKQAERWSGRWPHTLYRRERMNEYGF</sequence>
<keyword evidence="4" id="KW-1185">Reference proteome</keyword>
<proteinExistence type="predicted"/>
<dbReference type="EMBL" id="JAUJDW010000008">
    <property type="protein sequence ID" value="KAK0661310.1"/>
    <property type="molecule type" value="Genomic_DNA"/>
</dbReference>
<reference evidence="3" key="1">
    <citation type="submission" date="2023-06" db="EMBL/GenBank/DDBJ databases">
        <title>Multi-omics analyses reveal the molecular pathogenesis toolkit of Lasiodiplodia hormozganensis, a cross-kingdom pathogen.</title>
        <authorList>
            <person name="Felix C."/>
            <person name="Meneses R."/>
            <person name="Goncalves M.F.M."/>
            <person name="Tilleman L."/>
            <person name="Duarte A.S."/>
            <person name="Jorrin-Novo J.V."/>
            <person name="Van De Peer Y."/>
            <person name="Deforce D."/>
            <person name="Van Nieuwerburgh F."/>
            <person name="Esteves A.C."/>
            <person name="Alves A."/>
        </authorList>
    </citation>
    <scope>NUCLEOTIDE SEQUENCE</scope>
    <source>
        <strain evidence="3">CBS 339.90</strain>
    </source>
</reference>
<evidence type="ECO:0000313" key="3">
    <source>
        <dbReference type="EMBL" id="KAK0661310.1"/>
    </source>
</evidence>
<comment type="caution">
    <text evidence="3">The sequence shown here is derived from an EMBL/GenBank/DDBJ whole genome shotgun (WGS) entry which is preliminary data.</text>
</comment>
<name>A0AA40D360_9PEZI</name>
<dbReference type="SUPFAM" id="SSF52047">
    <property type="entry name" value="RNI-like"/>
    <property type="match status" value="1"/>
</dbReference>
<evidence type="ECO:0000259" key="2">
    <source>
        <dbReference type="PROSITE" id="PS50181"/>
    </source>
</evidence>
<evidence type="ECO:0000313" key="4">
    <source>
        <dbReference type="Proteomes" id="UP001175001"/>
    </source>
</evidence>
<feature type="region of interest" description="Disordered" evidence="1">
    <location>
        <begin position="206"/>
        <end position="245"/>
    </location>
</feature>
<feature type="compositionally biased region" description="Basic and acidic residues" evidence="1">
    <location>
        <begin position="217"/>
        <end position="231"/>
    </location>
</feature>
<accession>A0AA40D360</accession>
<organism evidence="3 4">
    <name type="scientific">Lasiodiplodia hormozganensis</name>
    <dbReference type="NCBI Taxonomy" id="869390"/>
    <lineage>
        <taxon>Eukaryota</taxon>
        <taxon>Fungi</taxon>
        <taxon>Dikarya</taxon>
        <taxon>Ascomycota</taxon>
        <taxon>Pezizomycotina</taxon>
        <taxon>Dothideomycetes</taxon>
        <taxon>Dothideomycetes incertae sedis</taxon>
        <taxon>Botryosphaeriales</taxon>
        <taxon>Botryosphaeriaceae</taxon>
        <taxon>Lasiodiplodia</taxon>
    </lineage>
</organism>
<evidence type="ECO:0000256" key="1">
    <source>
        <dbReference type="SAM" id="MobiDB-lite"/>
    </source>
</evidence>
<gene>
    <name evidence="3" type="ORF">DIS24_g2508</name>
</gene>
<protein>
    <recommendedName>
        <fullName evidence="2">F-box domain-containing protein</fullName>
    </recommendedName>
</protein>
<dbReference type="PROSITE" id="PS50181">
    <property type="entry name" value="FBOX"/>
    <property type="match status" value="1"/>
</dbReference>
<dbReference type="InterPro" id="IPR001810">
    <property type="entry name" value="F-box_dom"/>
</dbReference>
<dbReference type="InterPro" id="IPR032675">
    <property type="entry name" value="LRR_dom_sf"/>
</dbReference>